<dbReference type="AlphaFoldDB" id="A0A8S1BHU6"/>
<dbReference type="EMBL" id="CADEBC010000594">
    <property type="protein sequence ID" value="CAB3257916.1"/>
    <property type="molecule type" value="Genomic_DNA"/>
</dbReference>
<sequence>MNIAVVNGVKYVGAGQDSAPIPPWGYSVQNIGKPPDCLLQVLAGFCRYKESIPEKRFAYNPYIDECVEFEYSGCEGNTNNFSTELQCQQYCMAAPSSGCREKTDIVVNNALGFYN</sequence>
<comment type="caution">
    <text evidence="5">The sequence shown here is derived from an EMBL/GenBank/DDBJ whole genome shotgun (WGS) entry which is preliminary data.</text>
</comment>
<gene>
    <name evidence="5" type="ORF">APLA_LOCUS16263</name>
</gene>
<keyword evidence="2" id="KW-0722">Serine protease inhibitor</keyword>
<keyword evidence="6" id="KW-1185">Reference proteome</keyword>
<organism evidence="5 6">
    <name type="scientific">Arctia plantaginis</name>
    <name type="common">Wood tiger moth</name>
    <name type="synonym">Phalaena plantaginis</name>
    <dbReference type="NCBI Taxonomy" id="874455"/>
    <lineage>
        <taxon>Eukaryota</taxon>
        <taxon>Metazoa</taxon>
        <taxon>Ecdysozoa</taxon>
        <taxon>Arthropoda</taxon>
        <taxon>Hexapoda</taxon>
        <taxon>Insecta</taxon>
        <taxon>Pterygota</taxon>
        <taxon>Neoptera</taxon>
        <taxon>Endopterygota</taxon>
        <taxon>Lepidoptera</taxon>
        <taxon>Glossata</taxon>
        <taxon>Ditrysia</taxon>
        <taxon>Noctuoidea</taxon>
        <taxon>Erebidae</taxon>
        <taxon>Arctiinae</taxon>
        <taxon>Arctia</taxon>
    </lineage>
</organism>
<accession>A0A8S1BHU6</accession>
<dbReference type="Gene3D" id="4.10.410.10">
    <property type="entry name" value="Pancreatic trypsin inhibitor Kunitz domain"/>
    <property type="match status" value="1"/>
</dbReference>
<dbReference type="InterPro" id="IPR020901">
    <property type="entry name" value="Prtase_inh_Kunz-CS"/>
</dbReference>
<dbReference type="PROSITE" id="PS50279">
    <property type="entry name" value="BPTI_KUNITZ_2"/>
    <property type="match status" value="1"/>
</dbReference>
<evidence type="ECO:0000259" key="4">
    <source>
        <dbReference type="PROSITE" id="PS50279"/>
    </source>
</evidence>
<feature type="domain" description="BPTI/Kunitz inhibitor" evidence="4">
    <location>
        <begin position="37"/>
        <end position="91"/>
    </location>
</feature>
<dbReference type="CDD" id="cd00109">
    <property type="entry name" value="Kunitz-type"/>
    <property type="match status" value="1"/>
</dbReference>
<evidence type="ECO:0000256" key="1">
    <source>
        <dbReference type="ARBA" id="ARBA00022690"/>
    </source>
</evidence>
<dbReference type="PRINTS" id="PR00759">
    <property type="entry name" value="BASICPTASE"/>
</dbReference>
<dbReference type="InterPro" id="IPR050098">
    <property type="entry name" value="TFPI/VKTCI-like"/>
</dbReference>
<keyword evidence="1" id="KW-0646">Protease inhibitor</keyword>
<dbReference type="Proteomes" id="UP000494106">
    <property type="component" value="Unassembled WGS sequence"/>
</dbReference>
<dbReference type="PROSITE" id="PS00280">
    <property type="entry name" value="BPTI_KUNITZ_1"/>
    <property type="match status" value="1"/>
</dbReference>
<dbReference type="PANTHER" id="PTHR10083">
    <property type="entry name" value="KUNITZ-TYPE PROTEASE INHIBITOR-RELATED"/>
    <property type="match status" value="1"/>
</dbReference>
<dbReference type="SMART" id="SM00131">
    <property type="entry name" value="KU"/>
    <property type="match status" value="1"/>
</dbReference>
<keyword evidence="3" id="KW-1015">Disulfide bond</keyword>
<reference evidence="5 6" key="1">
    <citation type="submission" date="2020-04" db="EMBL/GenBank/DDBJ databases">
        <authorList>
            <person name="Wallbank WR R."/>
            <person name="Pardo Diaz C."/>
            <person name="Kozak K."/>
            <person name="Martin S."/>
            <person name="Jiggins C."/>
            <person name="Moest M."/>
            <person name="Warren A I."/>
            <person name="Byers J.R.P. K."/>
            <person name="Montejo-Kovacevich G."/>
            <person name="Yen C E."/>
        </authorList>
    </citation>
    <scope>NUCLEOTIDE SEQUENCE [LARGE SCALE GENOMIC DNA]</scope>
</reference>
<evidence type="ECO:0000313" key="6">
    <source>
        <dbReference type="Proteomes" id="UP000494106"/>
    </source>
</evidence>
<dbReference type="GO" id="GO:0005615">
    <property type="term" value="C:extracellular space"/>
    <property type="evidence" value="ECO:0007669"/>
    <property type="project" value="TreeGrafter"/>
</dbReference>
<dbReference type="SUPFAM" id="SSF57362">
    <property type="entry name" value="BPTI-like"/>
    <property type="match status" value="1"/>
</dbReference>
<dbReference type="InterPro" id="IPR036880">
    <property type="entry name" value="Kunitz_BPTI_sf"/>
</dbReference>
<dbReference type="PANTHER" id="PTHR10083:SF374">
    <property type="entry name" value="BPTI_KUNITZ INHIBITOR DOMAIN-CONTAINING PROTEIN"/>
    <property type="match status" value="1"/>
</dbReference>
<dbReference type="GO" id="GO:0004867">
    <property type="term" value="F:serine-type endopeptidase inhibitor activity"/>
    <property type="evidence" value="ECO:0007669"/>
    <property type="project" value="UniProtKB-KW"/>
</dbReference>
<name>A0A8S1BHU6_ARCPL</name>
<evidence type="ECO:0000313" key="5">
    <source>
        <dbReference type="EMBL" id="CAB3257916.1"/>
    </source>
</evidence>
<evidence type="ECO:0000256" key="3">
    <source>
        <dbReference type="ARBA" id="ARBA00023157"/>
    </source>
</evidence>
<dbReference type="InterPro" id="IPR002223">
    <property type="entry name" value="Kunitz_BPTI"/>
</dbReference>
<dbReference type="Pfam" id="PF00014">
    <property type="entry name" value="Kunitz_BPTI"/>
    <property type="match status" value="1"/>
</dbReference>
<dbReference type="OrthoDB" id="4473401at2759"/>
<evidence type="ECO:0000256" key="2">
    <source>
        <dbReference type="ARBA" id="ARBA00022900"/>
    </source>
</evidence>
<protein>
    <recommendedName>
        <fullName evidence="4">BPTI/Kunitz inhibitor domain-containing protein</fullName>
    </recommendedName>
</protein>
<proteinExistence type="predicted"/>